<dbReference type="PANTHER" id="PTHR47331:SF5">
    <property type="entry name" value="RIBONUCLEASE H"/>
    <property type="match status" value="1"/>
</dbReference>
<reference evidence="1 2" key="1">
    <citation type="journal article" date="2019" name="Sci. Rep.">
        <title>Orb-weaving spider Araneus ventricosus genome elucidates the spidroin gene catalogue.</title>
        <authorList>
            <person name="Kono N."/>
            <person name="Nakamura H."/>
            <person name="Ohtoshi R."/>
            <person name="Moran D.A.P."/>
            <person name="Shinohara A."/>
            <person name="Yoshida Y."/>
            <person name="Fujiwara M."/>
            <person name="Mori M."/>
            <person name="Tomita M."/>
            <person name="Arakawa K."/>
        </authorList>
    </citation>
    <scope>NUCLEOTIDE SEQUENCE [LARGE SCALE GENOMIC DNA]</scope>
</reference>
<dbReference type="OrthoDB" id="6428005at2759"/>
<dbReference type="InterPro" id="IPR043502">
    <property type="entry name" value="DNA/RNA_pol_sf"/>
</dbReference>
<organism evidence="1 2">
    <name type="scientific">Araneus ventricosus</name>
    <name type="common">Orbweaver spider</name>
    <name type="synonym">Epeira ventricosa</name>
    <dbReference type="NCBI Taxonomy" id="182803"/>
    <lineage>
        <taxon>Eukaryota</taxon>
        <taxon>Metazoa</taxon>
        <taxon>Ecdysozoa</taxon>
        <taxon>Arthropoda</taxon>
        <taxon>Chelicerata</taxon>
        <taxon>Arachnida</taxon>
        <taxon>Araneae</taxon>
        <taxon>Araneomorphae</taxon>
        <taxon>Entelegynae</taxon>
        <taxon>Araneoidea</taxon>
        <taxon>Araneidae</taxon>
        <taxon>Araneus</taxon>
    </lineage>
</organism>
<dbReference type="SUPFAM" id="SSF56672">
    <property type="entry name" value="DNA/RNA polymerases"/>
    <property type="match status" value="1"/>
</dbReference>
<dbReference type="PANTHER" id="PTHR47331">
    <property type="entry name" value="PHD-TYPE DOMAIN-CONTAINING PROTEIN"/>
    <property type="match status" value="1"/>
</dbReference>
<dbReference type="Proteomes" id="UP000499080">
    <property type="component" value="Unassembled WGS sequence"/>
</dbReference>
<evidence type="ECO:0000313" key="1">
    <source>
        <dbReference type="EMBL" id="GBM15707.1"/>
    </source>
</evidence>
<sequence length="207" mass="24052">MHSWGLKTLGFEAGHEKEISTLKREILKQFHESYKVMDGRRVVKLPWKKNRTLKSDDYDVSLQRMKSLEKKFKNTDFQNIYTELMQEYIDKNQVEITTETPANGSSTFYLPHHAIKKQKNQNVNYHIVFDGSSHSPGNPSLNEVREKGLNLLPEILATLSRFRLHKEAIICDGSQVFLELTLSEEDQDATRFLWFRTGKEAAGKDTF</sequence>
<dbReference type="EMBL" id="BGPR01000363">
    <property type="protein sequence ID" value="GBM15707.1"/>
    <property type="molecule type" value="Genomic_DNA"/>
</dbReference>
<keyword evidence="2" id="KW-1185">Reference proteome</keyword>
<proteinExistence type="predicted"/>
<gene>
    <name evidence="1" type="ORF">AVEN_262879_1</name>
</gene>
<dbReference type="AlphaFoldDB" id="A0A4Y2DHU4"/>
<dbReference type="GO" id="GO:0071897">
    <property type="term" value="P:DNA biosynthetic process"/>
    <property type="evidence" value="ECO:0007669"/>
    <property type="project" value="UniProtKB-ARBA"/>
</dbReference>
<protein>
    <submittedName>
        <fullName evidence="1">Uncharacterized protein</fullName>
    </submittedName>
</protein>
<comment type="caution">
    <text evidence="1">The sequence shown here is derived from an EMBL/GenBank/DDBJ whole genome shotgun (WGS) entry which is preliminary data.</text>
</comment>
<accession>A0A4Y2DHU4</accession>
<name>A0A4Y2DHU4_ARAVE</name>
<evidence type="ECO:0000313" key="2">
    <source>
        <dbReference type="Proteomes" id="UP000499080"/>
    </source>
</evidence>